<gene>
    <name evidence="3" type="ORF">SAMN05660841_01674</name>
</gene>
<organism evidence="3 4">
    <name type="scientific">Sphingobacterium nematocida</name>
    <dbReference type="NCBI Taxonomy" id="1513896"/>
    <lineage>
        <taxon>Bacteria</taxon>
        <taxon>Pseudomonadati</taxon>
        <taxon>Bacteroidota</taxon>
        <taxon>Sphingobacteriia</taxon>
        <taxon>Sphingobacteriales</taxon>
        <taxon>Sphingobacteriaceae</taxon>
        <taxon>Sphingobacterium</taxon>
    </lineage>
</organism>
<dbReference type="CDD" id="cd14948">
    <property type="entry name" value="BACON"/>
    <property type="match status" value="1"/>
</dbReference>
<feature type="domain" description="BACON" evidence="2">
    <location>
        <begin position="68"/>
        <end position="121"/>
    </location>
</feature>
<feature type="signal peptide" evidence="1">
    <location>
        <begin position="1"/>
        <end position="26"/>
    </location>
</feature>
<keyword evidence="1" id="KW-0732">Signal</keyword>
<dbReference type="OrthoDB" id="1002989at2"/>
<keyword evidence="4" id="KW-1185">Reference proteome</keyword>
<dbReference type="InterPro" id="IPR024361">
    <property type="entry name" value="BACON"/>
</dbReference>
<feature type="chain" id="PRO_5012233747" evidence="1">
    <location>
        <begin position="27"/>
        <end position="323"/>
    </location>
</feature>
<evidence type="ECO:0000256" key="1">
    <source>
        <dbReference type="SAM" id="SignalP"/>
    </source>
</evidence>
<dbReference type="AlphaFoldDB" id="A0A1T5CZ67"/>
<name>A0A1T5CZ67_9SPHI</name>
<dbReference type="Pfam" id="PF13004">
    <property type="entry name" value="BACON"/>
    <property type="match status" value="1"/>
</dbReference>
<dbReference type="InterPro" id="IPR013783">
    <property type="entry name" value="Ig-like_fold"/>
</dbReference>
<dbReference type="RefSeq" id="WP_079642628.1">
    <property type="nucleotide sequence ID" value="NZ_FUZF01000005.1"/>
</dbReference>
<protein>
    <submittedName>
        <fullName evidence="3">Putative binding domain-containing protein, N-terminal</fullName>
    </submittedName>
</protein>
<reference evidence="4" key="1">
    <citation type="submission" date="2017-02" db="EMBL/GenBank/DDBJ databases">
        <authorList>
            <person name="Varghese N."/>
            <person name="Submissions S."/>
        </authorList>
    </citation>
    <scope>NUCLEOTIDE SEQUENCE [LARGE SCALE GENOMIC DNA]</scope>
    <source>
        <strain evidence="4">DSM 24091</strain>
    </source>
</reference>
<accession>A0A1T5CZ67</accession>
<proteinExistence type="predicted"/>
<dbReference type="EMBL" id="FUZF01000005">
    <property type="protein sequence ID" value="SKB64636.1"/>
    <property type="molecule type" value="Genomic_DNA"/>
</dbReference>
<dbReference type="STRING" id="1513896.SAMN05660841_01674"/>
<dbReference type="PROSITE" id="PS51257">
    <property type="entry name" value="PROKAR_LIPOPROTEIN"/>
    <property type="match status" value="1"/>
</dbReference>
<dbReference type="Proteomes" id="UP000190150">
    <property type="component" value="Unassembled WGS sequence"/>
</dbReference>
<evidence type="ECO:0000313" key="3">
    <source>
        <dbReference type="EMBL" id="SKB64636.1"/>
    </source>
</evidence>
<dbReference type="Gene3D" id="2.60.40.10">
    <property type="entry name" value="Immunoglobulins"/>
    <property type="match status" value="1"/>
</dbReference>
<evidence type="ECO:0000259" key="2">
    <source>
        <dbReference type="Pfam" id="PF13004"/>
    </source>
</evidence>
<sequence>MKCKKNMLWNMVFLLGCLLFSGCSKEDNTKNVATRLQVDKVQLSVIQSGRLLSGSKATINILANLGYQISSDVDWLKVDKPTGKGRTDVTLEVEENTSGNVRTGSLTISSRELEERVIVIQTMDLDTDDRQAIGFVYLLDDFGWCEEFGGVDEIENQTTGTTINANTVAGAKSALNSRGYEDINSGGNCFYLGKHYFKMGKTNYQTGVRLNKVPNLEKGKTTNAKLSFNATPIRTASGNYDNIQVVVEIEGPGSVGAGSKKTSGEINIQNANGGPWHWVAQSVELYGIEERTKITLKTTKSGSETGTFRWSLNDIKIEKIATN</sequence>
<evidence type="ECO:0000313" key="4">
    <source>
        <dbReference type="Proteomes" id="UP000190150"/>
    </source>
</evidence>